<evidence type="ECO:0000313" key="3">
    <source>
        <dbReference type="Proteomes" id="UP000248790"/>
    </source>
</evidence>
<proteinExistence type="predicted"/>
<dbReference type="OrthoDB" id="946816at2"/>
<feature type="chain" id="PRO_5016308019" description="Outer membrane protein with beta-barrel domain" evidence="1">
    <location>
        <begin position="20"/>
        <end position="183"/>
    </location>
</feature>
<dbReference type="AlphaFoldDB" id="A0A327WXZ9"/>
<keyword evidence="1" id="KW-0732">Signal</keyword>
<evidence type="ECO:0000256" key="1">
    <source>
        <dbReference type="SAM" id="SignalP"/>
    </source>
</evidence>
<evidence type="ECO:0008006" key="4">
    <source>
        <dbReference type="Google" id="ProtNLM"/>
    </source>
</evidence>
<organism evidence="2 3">
    <name type="scientific">Larkinella arboricola</name>
    <dbReference type="NCBI Taxonomy" id="643671"/>
    <lineage>
        <taxon>Bacteria</taxon>
        <taxon>Pseudomonadati</taxon>
        <taxon>Bacteroidota</taxon>
        <taxon>Cytophagia</taxon>
        <taxon>Cytophagales</taxon>
        <taxon>Spirosomataceae</taxon>
        <taxon>Larkinella</taxon>
    </lineage>
</organism>
<protein>
    <recommendedName>
        <fullName evidence="4">Outer membrane protein with beta-barrel domain</fullName>
    </recommendedName>
</protein>
<keyword evidence="3" id="KW-1185">Reference proteome</keyword>
<feature type="signal peptide" evidence="1">
    <location>
        <begin position="1"/>
        <end position="19"/>
    </location>
</feature>
<dbReference type="Proteomes" id="UP000248790">
    <property type="component" value="Unassembled WGS sequence"/>
</dbReference>
<reference evidence="2 3" key="1">
    <citation type="submission" date="2018-06" db="EMBL/GenBank/DDBJ databases">
        <title>Genomic Encyclopedia of Archaeal and Bacterial Type Strains, Phase II (KMG-II): from individual species to whole genera.</title>
        <authorList>
            <person name="Goeker M."/>
        </authorList>
    </citation>
    <scope>NUCLEOTIDE SEQUENCE [LARGE SCALE GENOMIC DNA]</scope>
    <source>
        <strain evidence="2 3">DSM 21851</strain>
    </source>
</reference>
<name>A0A327WXZ9_LARAB</name>
<evidence type="ECO:0000313" key="2">
    <source>
        <dbReference type="EMBL" id="RAJ94405.1"/>
    </source>
</evidence>
<dbReference type="RefSeq" id="WP_146624524.1">
    <property type="nucleotide sequence ID" value="NZ_QLMC01000005.1"/>
</dbReference>
<dbReference type="EMBL" id="QLMC01000005">
    <property type="protein sequence ID" value="RAJ94405.1"/>
    <property type="molecule type" value="Genomic_DNA"/>
</dbReference>
<gene>
    <name evidence="2" type="ORF">LX87_04292</name>
</gene>
<sequence>MKHHLLALVLCTVSFSAPAQALKKLTGPKNPEWKAESVAQHQRGSWLIGAGLTLLGATAKAGYFPAHRFWVGVEGEVHGFLSNRKEAGLFARYYLWNGGFISGFAESGVSYGHFQGWDMDIDNETPGSPTRYESAKLNGALGLEITLSRQFSIEGVGKIGKLTDANWFQPSFQASLNVYLGRK</sequence>
<comment type="caution">
    <text evidence="2">The sequence shown here is derived from an EMBL/GenBank/DDBJ whole genome shotgun (WGS) entry which is preliminary data.</text>
</comment>
<accession>A0A327WXZ9</accession>